<sequence>MQNFEIFEPIRDAMDRTNDQLRVIANWPDRASQKEDALVQEVITQVQSIPQLSVEDSAKCMMGHSDVIDGTI</sequence>
<name>A0A5A7U761_CUCMM</name>
<dbReference type="Proteomes" id="UP000321393">
    <property type="component" value="Unassembled WGS sequence"/>
</dbReference>
<evidence type="ECO:0008006" key="5">
    <source>
        <dbReference type="Google" id="ProtNLM"/>
    </source>
</evidence>
<gene>
    <name evidence="2" type="ORF">E5676_scaffold986G00710</name>
    <name evidence="1" type="ORF">E6C27_scaffold511G00750</name>
</gene>
<protein>
    <recommendedName>
        <fullName evidence="5">Retrotransposon protein</fullName>
    </recommendedName>
</protein>
<evidence type="ECO:0000313" key="2">
    <source>
        <dbReference type="EMBL" id="TYJ96774.1"/>
    </source>
</evidence>
<evidence type="ECO:0000313" key="4">
    <source>
        <dbReference type="Proteomes" id="UP000321947"/>
    </source>
</evidence>
<evidence type="ECO:0000313" key="1">
    <source>
        <dbReference type="EMBL" id="KAA0051128.1"/>
    </source>
</evidence>
<dbReference type="EMBL" id="SSTD01019265">
    <property type="protein sequence ID" value="TYJ96774.1"/>
    <property type="molecule type" value="Genomic_DNA"/>
</dbReference>
<proteinExistence type="predicted"/>
<accession>A0A5A7U761</accession>
<reference evidence="3 4" key="1">
    <citation type="submission" date="2019-08" db="EMBL/GenBank/DDBJ databases">
        <title>Draft genome sequences of two oriental melons (Cucumis melo L. var makuwa).</title>
        <authorList>
            <person name="Kwon S.-Y."/>
        </authorList>
    </citation>
    <scope>NUCLEOTIDE SEQUENCE [LARGE SCALE GENOMIC DNA]</scope>
    <source>
        <strain evidence="4">cv. Chang Bougi</strain>
        <strain evidence="3">cv. SW 3</strain>
        <tissue evidence="1">Leaf</tissue>
    </source>
</reference>
<dbReference type="Proteomes" id="UP000321947">
    <property type="component" value="Unassembled WGS sequence"/>
</dbReference>
<evidence type="ECO:0000313" key="3">
    <source>
        <dbReference type="Proteomes" id="UP000321393"/>
    </source>
</evidence>
<dbReference type="AlphaFoldDB" id="A0A5A7U761"/>
<comment type="caution">
    <text evidence="1">The sequence shown here is derived from an EMBL/GenBank/DDBJ whole genome shotgun (WGS) entry which is preliminary data.</text>
</comment>
<dbReference type="EMBL" id="SSTE01011342">
    <property type="protein sequence ID" value="KAA0051128.1"/>
    <property type="molecule type" value="Genomic_DNA"/>
</dbReference>
<organism evidence="1 3">
    <name type="scientific">Cucumis melo var. makuwa</name>
    <name type="common">Oriental melon</name>
    <dbReference type="NCBI Taxonomy" id="1194695"/>
    <lineage>
        <taxon>Eukaryota</taxon>
        <taxon>Viridiplantae</taxon>
        <taxon>Streptophyta</taxon>
        <taxon>Embryophyta</taxon>
        <taxon>Tracheophyta</taxon>
        <taxon>Spermatophyta</taxon>
        <taxon>Magnoliopsida</taxon>
        <taxon>eudicotyledons</taxon>
        <taxon>Gunneridae</taxon>
        <taxon>Pentapetalae</taxon>
        <taxon>rosids</taxon>
        <taxon>fabids</taxon>
        <taxon>Cucurbitales</taxon>
        <taxon>Cucurbitaceae</taxon>
        <taxon>Benincaseae</taxon>
        <taxon>Cucumis</taxon>
    </lineage>
</organism>